<dbReference type="InParanoid" id="A0A672R348"/>
<proteinExistence type="predicted"/>
<dbReference type="Ensembl" id="ENSSGRT00000088297.1">
    <property type="protein sequence ID" value="ENSSGRP00000082905.1"/>
    <property type="gene ID" value="ENSSGRG00000041909.1"/>
</dbReference>
<evidence type="ECO:0000313" key="2">
    <source>
        <dbReference type="Ensembl" id="ENSSGRP00000082905.1"/>
    </source>
</evidence>
<dbReference type="InterPro" id="IPR029133">
    <property type="entry name" value="OCC1"/>
</dbReference>
<accession>A0A672R348</accession>
<evidence type="ECO:0000256" key="1">
    <source>
        <dbReference type="SAM" id="MobiDB-lite"/>
    </source>
</evidence>
<evidence type="ECO:0000313" key="3">
    <source>
        <dbReference type="Proteomes" id="UP000472262"/>
    </source>
</evidence>
<name>A0A672R348_SINGR</name>
<reference evidence="2" key="1">
    <citation type="submission" date="2025-08" db="UniProtKB">
        <authorList>
            <consortium name="Ensembl"/>
        </authorList>
    </citation>
    <scope>IDENTIFICATION</scope>
</reference>
<sequence>MIIAQVCLRLATIKGHSKIYSFTVLGCPGGSENQNYGGVYVGLPADLNTVAASQSKSTRKGEEHTQRKTVIKIK</sequence>
<feature type="region of interest" description="Disordered" evidence="1">
    <location>
        <begin position="52"/>
        <end position="74"/>
    </location>
</feature>
<keyword evidence="3" id="KW-1185">Reference proteome</keyword>
<dbReference type="AlphaFoldDB" id="A0A672R348"/>
<organism evidence="2 3">
    <name type="scientific">Sinocyclocheilus grahami</name>
    <name type="common">Dianchi golden-line fish</name>
    <name type="synonym">Barbus grahami</name>
    <dbReference type="NCBI Taxonomy" id="75366"/>
    <lineage>
        <taxon>Eukaryota</taxon>
        <taxon>Metazoa</taxon>
        <taxon>Chordata</taxon>
        <taxon>Craniata</taxon>
        <taxon>Vertebrata</taxon>
        <taxon>Euteleostomi</taxon>
        <taxon>Actinopterygii</taxon>
        <taxon>Neopterygii</taxon>
        <taxon>Teleostei</taxon>
        <taxon>Ostariophysi</taxon>
        <taxon>Cypriniformes</taxon>
        <taxon>Cyprinidae</taxon>
        <taxon>Cyprininae</taxon>
        <taxon>Sinocyclocheilus</taxon>
    </lineage>
</organism>
<reference evidence="2" key="2">
    <citation type="submission" date="2025-09" db="UniProtKB">
        <authorList>
            <consortium name="Ensembl"/>
        </authorList>
    </citation>
    <scope>IDENTIFICATION</scope>
</reference>
<dbReference type="Pfam" id="PF15506">
    <property type="entry name" value="OCC1"/>
    <property type="match status" value="1"/>
</dbReference>
<protein>
    <submittedName>
        <fullName evidence="2">Uncharacterized protein</fullName>
    </submittedName>
</protein>
<dbReference type="Proteomes" id="UP000472262">
    <property type="component" value="Unassembled WGS sequence"/>
</dbReference>